<dbReference type="EMBL" id="CAQQ02192358">
    <property type="status" value="NOT_ANNOTATED_CDS"/>
    <property type="molecule type" value="Genomic_DNA"/>
</dbReference>
<protein>
    <submittedName>
        <fullName evidence="1">Uncharacterized protein</fullName>
    </submittedName>
</protein>
<evidence type="ECO:0000313" key="2">
    <source>
        <dbReference type="Proteomes" id="UP000015102"/>
    </source>
</evidence>
<reference evidence="2" key="1">
    <citation type="submission" date="2013-02" db="EMBL/GenBank/DDBJ databases">
        <authorList>
            <person name="Hughes D."/>
        </authorList>
    </citation>
    <scope>NUCLEOTIDE SEQUENCE</scope>
    <source>
        <strain>Durham</strain>
        <strain evidence="2">NC isolate 2 -- Noor lab</strain>
    </source>
</reference>
<dbReference type="EMBL" id="CAQQ02192357">
    <property type="status" value="NOT_ANNOTATED_CDS"/>
    <property type="molecule type" value="Genomic_DNA"/>
</dbReference>
<sequence>MTTGDVIQCWQYTWGNWWGIWRRTKRSSPRITVREVCSNTLEGTDTCPTISGSNILNVRFIYIHSS</sequence>
<evidence type="ECO:0000313" key="1">
    <source>
        <dbReference type="EnsemblMetazoa" id="MESCA002126-PA"/>
    </source>
</evidence>
<reference evidence="1" key="2">
    <citation type="submission" date="2015-06" db="UniProtKB">
        <authorList>
            <consortium name="EnsemblMetazoa"/>
        </authorList>
    </citation>
    <scope>IDENTIFICATION</scope>
</reference>
<dbReference type="HOGENOM" id="CLU_2834089_0_0_1"/>
<organism evidence="1 2">
    <name type="scientific">Megaselia scalaris</name>
    <name type="common">Humpbacked fly</name>
    <name type="synonym">Phora scalaris</name>
    <dbReference type="NCBI Taxonomy" id="36166"/>
    <lineage>
        <taxon>Eukaryota</taxon>
        <taxon>Metazoa</taxon>
        <taxon>Ecdysozoa</taxon>
        <taxon>Arthropoda</taxon>
        <taxon>Hexapoda</taxon>
        <taxon>Insecta</taxon>
        <taxon>Pterygota</taxon>
        <taxon>Neoptera</taxon>
        <taxon>Endopterygota</taxon>
        <taxon>Diptera</taxon>
        <taxon>Brachycera</taxon>
        <taxon>Muscomorpha</taxon>
        <taxon>Platypezoidea</taxon>
        <taxon>Phoridae</taxon>
        <taxon>Megaseliini</taxon>
        <taxon>Megaselia</taxon>
    </lineage>
</organism>
<keyword evidence="2" id="KW-1185">Reference proteome</keyword>
<dbReference type="AlphaFoldDB" id="T1GFI4"/>
<proteinExistence type="predicted"/>
<dbReference type="EnsemblMetazoa" id="MESCA002126-RA">
    <property type="protein sequence ID" value="MESCA002126-PA"/>
    <property type="gene ID" value="MESCA002126"/>
</dbReference>
<dbReference type="Proteomes" id="UP000015102">
    <property type="component" value="Unassembled WGS sequence"/>
</dbReference>
<accession>T1GFI4</accession>
<name>T1GFI4_MEGSC</name>
<dbReference type="EMBL" id="CAQQ02192359">
    <property type="status" value="NOT_ANNOTATED_CDS"/>
    <property type="molecule type" value="Genomic_DNA"/>
</dbReference>